<keyword evidence="2" id="KW-1185">Reference proteome</keyword>
<dbReference type="Proteomes" id="UP000808914">
    <property type="component" value="Unassembled WGS sequence"/>
</dbReference>
<dbReference type="Pfam" id="PF11148">
    <property type="entry name" value="DUF2922"/>
    <property type="match status" value="1"/>
</dbReference>
<organism evidence="1 2">
    <name type="scientific">Scopulibacillus daqui</name>
    <dbReference type="NCBI Taxonomy" id="1469162"/>
    <lineage>
        <taxon>Bacteria</taxon>
        <taxon>Bacillati</taxon>
        <taxon>Bacillota</taxon>
        <taxon>Bacilli</taxon>
        <taxon>Bacillales</taxon>
        <taxon>Sporolactobacillaceae</taxon>
        <taxon>Scopulibacillus</taxon>
    </lineage>
</organism>
<evidence type="ECO:0008006" key="3">
    <source>
        <dbReference type="Google" id="ProtNLM"/>
    </source>
</evidence>
<sequence length="75" mass="8111">MSKLAKTIDLLFKNAKGDTARISLEEPNDPINPLVVNAAMDTIIREGAFTSSGGDLISKKGARVIERNVTDIQLQ</sequence>
<accession>A0ABS2PXF6</accession>
<name>A0ABS2PXF6_9BACL</name>
<dbReference type="RefSeq" id="WP_338056005.1">
    <property type="nucleotide sequence ID" value="NZ_JAFBER010000001.1"/>
</dbReference>
<gene>
    <name evidence="1" type="ORF">JOD45_000193</name>
</gene>
<comment type="caution">
    <text evidence="1">The sequence shown here is derived from an EMBL/GenBank/DDBJ whole genome shotgun (WGS) entry which is preliminary data.</text>
</comment>
<evidence type="ECO:0000313" key="1">
    <source>
        <dbReference type="EMBL" id="MBM7644002.1"/>
    </source>
</evidence>
<evidence type="ECO:0000313" key="2">
    <source>
        <dbReference type="Proteomes" id="UP000808914"/>
    </source>
</evidence>
<reference evidence="1 2" key="1">
    <citation type="submission" date="2021-01" db="EMBL/GenBank/DDBJ databases">
        <title>Genomic Encyclopedia of Type Strains, Phase IV (KMG-IV): sequencing the most valuable type-strain genomes for metagenomic binning, comparative biology and taxonomic classification.</title>
        <authorList>
            <person name="Goeker M."/>
        </authorList>
    </citation>
    <scope>NUCLEOTIDE SEQUENCE [LARGE SCALE GENOMIC DNA]</scope>
    <source>
        <strain evidence="1 2">DSM 28236</strain>
    </source>
</reference>
<protein>
    <recommendedName>
        <fullName evidence="3">DUF2922 family protein</fullName>
    </recommendedName>
</protein>
<dbReference type="InterPro" id="IPR021321">
    <property type="entry name" value="DUF2922"/>
</dbReference>
<dbReference type="EMBL" id="JAFBER010000001">
    <property type="protein sequence ID" value="MBM7644002.1"/>
    <property type="molecule type" value="Genomic_DNA"/>
</dbReference>
<proteinExistence type="predicted"/>